<comment type="caution">
    <text evidence="2">The sequence shown here is derived from an EMBL/GenBank/DDBJ whole genome shotgun (WGS) entry which is preliminary data.</text>
</comment>
<feature type="compositionally biased region" description="Basic residues" evidence="1">
    <location>
        <begin position="35"/>
        <end position="44"/>
    </location>
</feature>
<feature type="region of interest" description="Disordered" evidence="1">
    <location>
        <begin position="35"/>
        <end position="67"/>
    </location>
</feature>
<gene>
    <name evidence="2" type="ORF">FXB38_15925</name>
</gene>
<evidence type="ECO:0000313" key="2">
    <source>
        <dbReference type="EMBL" id="TYL84329.1"/>
    </source>
</evidence>
<dbReference type="EMBL" id="VSSR01000023">
    <property type="protein sequence ID" value="TYL84329.1"/>
    <property type="molecule type" value="Genomic_DNA"/>
</dbReference>
<dbReference type="Proteomes" id="UP000324853">
    <property type="component" value="Unassembled WGS sequence"/>
</dbReference>
<protein>
    <submittedName>
        <fullName evidence="2">Uncharacterized protein</fullName>
    </submittedName>
</protein>
<feature type="compositionally biased region" description="Basic and acidic residues" evidence="1">
    <location>
        <begin position="47"/>
        <end position="67"/>
    </location>
</feature>
<dbReference type="OrthoDB" id="10005669at2"/>
<dbReference type="RefSeq" id="WP_148751803.1">
    <property type="nucleotide sequence ID" value="NZ_VSSR01000023.1"/>
</dbReference>
<organism evidence="2 3">
    <name type="scientific">Bradyrhizobium cytisi</name>
    <dbReference type="NCBI Taxonomy" id="515489"/>
    <lineage>
        <taxon>Bacteria</taxon>
        <taxon>Pseudomonadati</taxon>
        <taxon>Pseudomonadota</taxon>
        <taxon>Alphaproteobacteria</taxon>
        <taxon>Hyphomicrobiales</taxon>
        <taxon>Nitrobacteraceae</taxon>
        <taxon>Bradyrhizobium</taxon>
    </lineage>
</organism>
<keyword evidence="3" id="KW-1185">Reference proteome</keyword>
<dbReference type="AlphaFoldDB" id="A0A5S4WQW2"/>
<accession>A0A5S4WQW2</accession>
<evidence type="ECO:0000313" key="3">
    <source>
        <dbReference type="Proteomes" id="UP000324853"/>
    </source>
</evidence>
<proteinExistence type="predicted"/>
<evidence type="ECO:0000256" key="1">
    <source>
        <dbReference type="SAM" id="MobiDB-lite"/>
    </source>
</evidence>
<sequence length="114" mass="12989">MQPASADKRFRRQLAERNVAVAGLTEGECQHMHQLAHKYRKQSPPHRQGDRARAYLERRSADQQHAARGDRVMPVPFLLFARAVLFAWSWGALACVKPVFDAIEAELERQGVEP</sequence>
<reference evidence="2 3" key="1">
    <citation type="submission" date="2019-08" db="EMBL/GenBank/DDBJ databases">
        <title>Bradyrhizobium hipponensis sp. nov., a rhizobium isolated from a Lupinus angustifolius root nodule in Tunisia.</title>
        <authorList>
            <person name="Off K."/>
            <person name="Rejili M."/>
            <person name="Mars M."/>
            <person name="Brachmann A."/>
            <person name="Marin M."/>
        </authorList>
    </citation>
    <scope>NUCLEOTIDE SEQUENCE [LARGE SCALE GENOMIC DNA]</scope>
    <source>
        <strain evidence="2 3">CTAW11</strain>
    </source>
</reference>
<name>A0A5S4WQW2_9BRAD</name>